<proteinExistence type="predicted"/>
<evidence type="ECO:0000313" key="2">
    <source>
        <dbReference type="EMBL" id="AFZ48159.1"/>
    </source>
</evidence>
<keyword evidence="1" id="KW-1133">Transmembrane helix</keyword>
<feature type="transmembrane region" description="Helical" evidence="1">
    <location>
        <begin position="41"/>
        <end position="58"/>
    </location>
</feature>
<accession>K9YMQ7</accession>
<dbReference type="HOGENOM" id="CLU_167648_0_0_3"/>
<organism evidence="2 3">
    <name type="scientific">Cyanobacterium stanieri (strain ATCC 29140 / PCC 7202)</name>
    <dbReference type="NCBI Taxonomy" id="292563"/>
    <lineage>
        <taxon>Bacteria</taxon>
        <taxon>Bacillati</taxon>
        <taxon>Cyanobacteriota</taxon>
        <taxon>Cyanophyceae</taxon>
        <taxon>Oscillatoriophycideae</taxon>
        <taxon>Chroococcales</taxon>
        <taxon>Geminocystaceae</taxon>
        <taxon>Cyanobacterium</taxon>
    </lineage>
</organism>
<dbReference type="BioCyc" id="CSTA292563:G1353-2214-MONOMER"/>
<name>K9YMQ7_CYASC</name>
<protein>
    <submittedName>
        <fullName evidence="2">Uncharacterized protein</fullName>
    </submittedName>
</protein>
<keyword evidence="3" id="KW-1185">Reference proteome</keyword>
<dbReference type="EMBL" id="CP003940">
    <property type="protein sequence ID" value="AFZ48159.1"/>
    <property type="molecule type" value="Genomic_DNA"/>
</dbReference>
<dbReference type="AlphaFoldDB" id="K9YMQ7"/>
<evidence type="ECO:0000256" key="1">
    <source>
        <dbReference type="SAM" id="Phobius"/>
    </source>
</evidence>
<evidence type="ECO:0000313" key="3">
    <source>
        <dbReference type="Proteomes" id="UP000010483"/>
    </source>
</evidence>
<dbReference type="KEGG" id="csn:Cyast_2210"/>
<keyword evidence="1" id="KW-0472">Membrane</keyword>
<keyword evidence="1" id="KW-0812">Transmembrane</keyword>
<dbReference type="STRING" id="292563.Cyast_2210"/>
<gene>
    <name evidence="2" type="ordered locus">Cyast_2210</name>
</gene>
<dbReference type="eggNOG" id="ENOG5032YG8">
    <property type="taxonomic scope" value="Bacteria"/>
</dbReference>
<dbReference type="Proteomes" id="UP000010483">
    <property type="component" value="Chromosome"/>
</dbReference>
<sequence>MKSKFPKSLKSLYRQEPISAFIFTFGAVDLAMGAFSERWSLMSFGLLLAMAGLTMRWLQNQTPKKKISRNIPRRYLPPSDRTFAEPLPVLRKKQDYRDY</sequence>
<reference evidence="3" key="1">
    <citation type="journal article" date="2013" name="Proc. Natl. Acad. Sci. U.S.A.">
        <title>Improving the coverage of the cyanobacterial phylum using diversity-driven genome sequencing.</title>
        <authorList>
            <person name="Shih P.M."/>
            <person name="Wu D."/>
            <person name="Latifi A."/>
            <person name="Axen S.D."/>
            <person name="Fewer D.P."/>
            <person name="Talla E."/>
            <person name="Calteau A."/>
            <person name="Cai F."/>
            <person name="Tandeau de Marsac N."/>
            <person name="Rippka R."/>
            <person name="Herdman M."/>
            <person name="Sivonen K."/>
            <person name="Coursin T."/>
            <person name="Laurent T."/>
            <person name="Goodwin L."/>
            <person name="Nolan M."/>
            <person name="Davenport K.W."/>
            <person name="Han C.S."/>
            <person name="Rubin E.M."/>
            <person name="Eisen J.A."/>
            <person name="Woyke T."/>
            <person name="Gugger M."/>
            <person name="Kerfeld C.A."/>
        </authorList>
    </citation>
    <scope>NUCLEOTIDE SEQUENCE [LARGE SCALE GENOMIC DNA]</scope>
    <source>
        <strain evidence="3">ATCC 29140 / PCC 7202</strain>
    </source>
</reference>